<gene>
    <name evidence="1" type="ORF">K7432_002288</name>
</gene>
<dbReference type="EMBL" id="JASJQH010006935">
    <property type="protein sequence ID" value="KAK9722988.1"/>
    <property type="molecule type" value="Genomic_DNA"/>
</dbReference>
<protein>
    <submittedName>
        <fullName evidence="1">Uncharacterized protein</fullName>
    </submittedName>
</protein>
<comment type="caution">
    <text evidence="1">The sequence shown here is derived from an EMBL/GenBank/DDBJ whole genome shotgun (WGS) entry which is preliminary data.</text>
</comment>
<proteinExistence type="predicted"/>
<name>A0ABR2W812_9FUNG</name>
<keyword evidence="2" id="KW-1185">Reference proteome</keyword>
<evidence type="ECO:0000313" key="1">
    <source>
        <dbReference type="EMBL" id="KAK9722988.1"/>
    </source>
</evidence>
<evidence type="ECO:0000313" key="2">
    <source>
        <dbReference type="Proteomes" id="UP001479436"/>
    </source>
</evidence>
<organism evidence="1 2">
    <name type="scientific">Basidiobolus ranarum</name>
    <dbReference type="NCBI Taxonomy" id="34480"/>
    <lineage>
        <taxon>Eukaryota</taxon>
        <taxon>Fungi</taxon>
        <taxon>Fungi incertae sedis</taxon>
        <taxon>Zoopagomycota</taxon>
        <taxon>Entomophthoromycotina</taxon>
        <taxon>Basidiobolomycetes</taxon>
        <taxon>Basidiobolales</taxon>
        <taxon>Basidiobolaceae</taxon>
        <taxon>Basidiobolus</taxon>
    </lineage>
</organism>
<accession>A0ABR2W812</accession>
<dbReference type="Proteomes" id="UP001479436">
    <property type="component" value="Unassembled WGS sequence"/>
</dbReference>
<reference evidence="1 2" key="1">
    <citation type="submission" date="2023-04" db="EMBL/GenBank/DDBJ databases">
        <title>Genome of Basidiobolus ranarum AG-B5.</title>
        <authorList>
            <person name="Stajich J.E."/>
            <person name="Carter-House D."/>
            <person name="Gryganskyi A."/>
        </authorList>
    </citation>
    <scope>NUCLEOTIDE SEQUENCE [LARGE SCALE GENOMIC DNA]</scope>
    <source>
        <strain evidence="1 2">AG-B5</strain>
    </source>
</reference>
<sequence length="235" mass="27366">MGYIVFRVEKLRDDVNRTINIIDVLTGEVVYRREATGPKKDMDALHLAVEDEEKEDVPLWESNPTKRATFLRLDSRYYKSQVVFDNDKRRPVWFRFTWREILFTWERSNEQFLCFGPKGRVMAIVNLTTREISVFDKAEKFAPGTESLLITVGLKVMSRGRRSFMMPSFVQIPTFSSLPSTQKCKGVIRSATSIFAKKHDDNMSIMTDGDGSLFDHKVEYFLQQRDGREKRATPM</sequence>